<dbReference type="PANTHER" id="PTHR24274:SF1">
    <property type="entry name" value="CILIA- AND FLAGELLA-ASSOCIATED PROTEIN 161"/>
    <property type="match status" value="1"/>
</dbReference>
<dbReference type="EMBL" id="JH431968">
    <property type="status" value="NOT_ANNOTATED_CDS"/>
    <property type="molecule type" value="Genomic_DNA"/>
</dbReference>
<accession>T1J8W4</accession>
<dbReference type="EnsemblMetazoa" id="SMAR010154-RA">
    <property type="protein sequence ID" value="SMAR010154-PA"/>
    <property type="gene ID" value="SMAR010154"/>
</dbReference>
<sequence length="147" mass="16089">MLTVPLQLPSDAAVVATPTLETNTRTTFIIKGINNPISSKTPLTFGEHFELWTTDGAGGNLRLYSGQRSFVENSKRTTGQVVKLVSSSTQHTRWQILSLDRSLQLELKGCSVPANMIVAINHVATNRNLSLELSAKVPTFQGTECYN</sequence>
<dbReference type="GO" id="GO:0060271">
    <property type="term" value="P:cilium assembly"/>
    <property type="evidence" value="ECO:0007669"/>
    <property type="project" value="TreeGrafter"/>
</dbReference>
<organism evidence="1 2">
    <name type="scientific">Strigamia maritima</name>
    <name type="common">European centipede</name>
    <name type="synonym">Geophilus maritimus</name>
    <dbReference type="NCBI Taxonomy" id="126957"/>
    <lineage>
        <taxon>Eukaryota</taxon>
        <taxon>Metazoa</taxon>
        <taxon>Ecdysozoa</taxon>
        <taxon>Arthropoda</taxon>
        <taxon>Myriapoda</taxon>
        <taxon>Chilopoda</taxon>
        <taxon>Pleurostigmophora</taxon>
        <taxon>Geophilomorpha</taxon>
        <taxon>Linotaeniidae</taxon>
        <taxon>Strigamia</taxon>
    </lineage>
</organism>
<reference evidence="2" key="1">
    <citation type="submission" date="2011-05" db="EMBL/GenBank/DDBJ databases">
        <authorList>
            <person name="Richards S.R."/>
            <person name="Qu J."/>
            <person name="Jiang H."/>
            <person name="Jhangiani S.N."/>
            <person name="Agravi P."/>
            <person name="Goodspeed R."/>
            <person name="Gross S."/>
            <person name="Mandapat C."/>
            <person name="Jackson L."/>
            <person name="Mathew T."/>
            <person name="Pu L."/>
            <person name="Thornton R."/>
            <person name="Saada N."/>
            <person name="Wilczek-Boney K.B."/>
            <person name="Lee S."/>
            <person name="Kovar C."/>
            <person name="Wu Y."/>
            <person name="Scherer S.E."/>
            <person name="Worley K.C."/>
            <person name="Muzny D.M."/>
            <person name="Gibbs R."/>
        </authorList>
    </citation>
    <scope>NUCLEOTIDE SEQUENCE</scope>
    <source>
        <strain evidence="2">Brora</strain>
    </source>
</reference>
<evidence type="ECO:0000313" key="1">
    <source>
        <dbReference type="EnsemblMetazoa" id="SMAR010154-PA"/>
    </source>
</evidence>
<dbReference type="STRING" id="126957.T1J8W4"/>
<dbReference type="InterPro" id="IPR055325">
    <property type="entry name" value="CF161"/>
</dbReference>
<dbReference type="PANTHER" id="PTHR24274">
    <property type="entry name" value="CILIA- AND FLAGELLA-ASSOCIATED PROTEIN 161"/>
    <property type="match status" value="1"/>
</dbReference>
<dbReference type="GO" id="GO:0031514">
    <property type="term" value="C:motile cilium"/>
    <property type="evidence" value="ECO:0007669"/>
    <property type="project" value="TreeGrafter"/>
</dbReference>
<dbReference type="PhylomeDB" id="T1J8W4"/>
<reference evidence="1" key="2">
    <citation type="submission" date="2015-02" db="UniProtKB">
        <authorList>
            <consortium name="EnsemblMetazoa"/>
        </authorList>
    </citation>
    <scope>IDENTIFICATION</scope>
</reference>
<dbReference type="HOGENOM" id="CLU_1770399_0_0_1"/>
<dbReference type="AlphaFoldDB" id="T1J8W4"/>
<proteinExistence type="predicted"/>
<keyword evidence="2" id="KW-1185">Reference proteome</keyword>
<dbReference type="Proteomes" id="UP000014500">
    <property type="component" value="Unassembled WGS sequence"/>
</dbReference>
<evidence type="ECO:0000313" key="2">
    <source>
        <dbReference type="Proteomes" id="UP000014500"/>
    </source>
</evidence>
<protein>
    <submittedName>
        <fullName evidence="1">Uncharacterized protein</fullName>
    </submittedName>
</protein>
<dbReference type="Pfam" id="PF24569">
    <property type="entry name" value="CFAP161"/>
    <property type="match status" value="1"/>
</dbReference>
<name>T1J8W4_STRMM</name>